<comment type="caution">
    <text evidence="1">The sequence shown here is derived from an EMBL/GenBank/DDBJ whole genome shotgun (WGS) entry which is preliminary data.</text>
</comment>
<dbReference type="InterPro" id="IPR021955">
    <property type="entry name" value="DUF3572"/>
</dbReference>
<dbReference type="RefSeq" id="WP_281801625.1">
    <property type="nucleotide sequence ID" value="NZ_BSEC01000001.1"/>
</dbReference>
<gene>
    <name evidence="1" type="ORF">LMG27198_14100</name>
</gene>
<dbReference type="EMBL" id="BSEC01000001">
    <property type="protein sequence ID" value="GLI92418.1"/>
    <property type="molecule type" value="Genomic_DNA"/>
</dbReference>
<evidence type="ECO:0008006" key="3">
    <source>
        <dbReference type="Google" id="ProtNLM"/>
    </source>
</evidence>
<organism evidence="1 2">
    <name type="scientific">Methylocystis echinoides</name>
    <dbReference type="NCBI Taxonomy" id="29468"/>
    <lineage>
        <taxon>Bacteria</taxon>
        <taxon>Pseudomonadati</taxon>
        <taxon>Pseudomonadota</taxon>
        <taxon>Alphaproteobacteria</taxon>
        <taxon>Hyphomicrobiales</taxon>
        <taxon>Methylocystaceae</taxon>
        <taxon>Methylocystis</taxon>
    </lineage>
</organism>
<dbReference type="Pfam" id="PF12096">
    <property type="entry name" value="DUF3572"/>
    <property type="match status" value="1"/>
</dbReference>
<proteinExistence type="predicted"/>
<keyword evidence="2" id="KW-1185">Reference proteome</keyword>
<dbReference type="AlphaFoldDB" id="A0A9W6GT22"/>
<evidence type="ECO:0000313" key="2">
    <source>
        <dbReference type="Proteomes" id="UP001144323"/>
    </source>
</evidence>
<name>A0A9W6GT22_9HYPH</name>
<accession>A0A9W6GT22</accession>
<sequence>MKTGRPPFGLRKANVDEPPASELALRALAFLAQDEERVARFLALTGLDGGAIRDMLAEPGFQLAVLDHLAGDEALLLEFVAAESLPPEAVGHARRRLGGGEA</sequence>
<protein>
    <recommendedName>
        <fullName evidence="3">DUF3572 domain-containing protein</fullName>
    </recommendedName>
</protein>
<dbReference type="Proteomes" id="UP001144323">
    <property type="component" value="Unassembled WGS sequence"/>
</dbReference>
<evidence type="ECO:0000313" key="1">
    <source>
        <dbReference type="EMBL" id="GLI92418.1"/>
    </source>
</evidence>
<reference evidence="1" key="1">
    <citation type="journal article" date="2023" name="Int. J. Syst. Evol. Microbiol.">
        <title>Methylocystis iwaonis sp. nov., a type II methane-oxidizing bacterium from surface soil of a rice paddy field in Japan, and emended description of the genus Methylocystis (ex Whittenbury et al. 1970) Bowman et al. 1993.</title>
        <authorList>
            <person name="Kaise H."/>
            <person name="Sawadogo J.B."/>
            <person name="Alam M.S."/>
            <person name="Ueno C."/>
            <person name="Dianou D."/>
            <person name="Shinjo R."/>
            <person name="Asakawa S."/>
        </authorList>
    </citation>
    <scope>NUCLEOTIDE SEQUENCE</scope>
    <source>
        <strain evidence="1">LMG27198</strain>
    </source>
</reference>